<keyword evidence="3" id="KW-1185">Reference proteome</keyword>
<sequence>MCCITVDFCERHNLPYGPTEFVLITACGVSDVIGALLAPVSVVLCPHDVERCCELRPVPVVLVVRGDGDFDFLWAKSDSAQVDAYCRSYPKPRMFYRPSLLDGYEGEEHSFPVQYRRLNDAEAAATRVGAARVAVNTARLAIAASVVAVPEGSVMPAIAVEPHQPAEQAAPQPEIAPTAQPPAEPVVETAAGEKLTDNAEQGYKEVQRLPFERQLDLTSAPTGNAAAASLQHEQRGAPQPVLASGDRVTG</sequence>
<dbReference type="EMBL" id="LSYV01000890">
    <property type="protein sequence ID" value="KXZ41055.1"/>
    <property type="molecule type" value="Genomic_DNA"/>
</dbReference>
<evidence type="ECO:0000313" key="3">
    <source>
        <dbReference type="Proteomes" id="UP000075714"/>
    </source>
</evidence>
<name>A0A150FV39_GONPE</name>
<evidence type="ECO:0000313" key="2">
    <source>
        <dbReference type="EMBL" id="KXZ41055.1"/>
    </source>
</evidence>
<feature type="region of interest" description="Disordered" evidence="1">
    <location>
        <begin position="215"/>
        <end position="250"/>
    </location>
</feature>
<proteinExistence type="predicted"/>
<dbReference type="Proteomes" id="UP000075714">
    <property type="component" value="Unassembled WGS sequence"/>
</dbReference>
<feature type="compositionally biased region" description="Low complexity" evidence="1">
    <location>
        <begin position="164"/>
        <end position="178"/>
    </location>
</feature>
<organism evidence="2 3">
    <name type="scientific">Gonium pectorale</name>
    <name type="common">Green alga</name>
    <dbReference type="NCBI Taxonomy" id="33097"/>
    <lineage>
        <taxon>Eukaryota</taxon>
        <taxon>Viridiplantae</taxon>
        <taxon>Chlorophyta</taxon>
        <taxon>core chlorophytes</taxon>
        <taxon>Chlorophyceae</taxon>
        <taxon>CS clade</taxon>
        <taxon>Chlamydomonadales</taxon>
        <taxon>Volvocaceae</taxon>
        <taxon>Gonium</taxon>
    </lineage>
</organism>
<feature type="region of interest" description="Disordered" evidence="1">
    <location>
        <begin position="164"/>
        <end position="187"/>
    </location>
</feature>
<accession>A0A150FV39</accession>
<comment type="caution">
    <text evidence="2">The sequence shown here is derived from an EMBL/GenBank/DDBJ whole genome shotgun (WGS) entry which is preliminary data.</text>
</comment>
<protein>
    <submittedName>
        <fullName evidence="2">Uncharacterized protein</fullName>
    </submittedName>
</protein>
<gene>
    <name evidence="2" type="ORF">GPECTOR_894g143</name>
</gene>
<dbReference type="AlphaFoldDB" id="A0A150FV39"/>
<evidence type="ECO:0000256" key="1">
    <source>
        <dbReference type="SAM" id="MobiDB-lite"/>
    </source>
</evidence>
<reference evidence="3" key="1">
    <citation type="journal article" date="2016" name="Nat. Commun.">
        <title>The Gonium pectorale genome demonstrates co-option of cell cycle regulation during the evolution of multicellularity.</title>
        <authorList>
            <person name="Hanschen E.R."/>
            <person name="Marriage T.N."/>
            <person name="Ferris P.J."/>
            <person name="Hamaji T."/>
            <person name="Toyoda A."/>
            <person name="Fujiyama A."/>
            <person name="Neme R."/>
            <person name="Noguchi H."/>
            <person name="Minakuchi Y."/>
            <person name="Suzuki M."/>
            <person name="Kawai-Toyooka H."/>
            <person name="Smith D.R."/>
            <person name="Sparks H."/>
            <person name="Anderson J."/>
            <person name="Bakaric R."/>
            <person name="Luria V."/>
            <person name="Karger A."/>
            <person name="Kirschner M.W."/>
            <person name="Durand P.M."/>
            <person name="Michod R.E."/>
            <person name="Nozaki H."/>
            <person name="Olson B.J."/>
        </authorList>
    </citation>
    <scope>NUCLEOTIDE SEQUENCE [LARGE SCALE GENOMIC DNA]</scope>
    <source>
        <strain evidence="3">NIES-2863</strain>
    </source>
</reference>